<evidence type="ECO:0000313" key="3">
    <source>
        <dbReference type="Proteomes" id="UP001180825"/>
    </source>
</evidence>
<sequence>MLAAMVVATLATLGWWIWGPAGTAVELTRRSWRLQIEVEQLRSEADSAWCDEMPADVTDVTRRMAADPTGRRAEPGEHCRFTRLAWRRSWIVKTEGGPDDRPTWPSPPLRVAPPGEPGSERLGKREAFFEVQLSDGGDHLWTCRISEAHWKTLRVGTRWRVPVNRYGAANCAAMYESRI</sequence>
<protein>
    <submittedName>
        <fullName evidence="2">Uncharacterized protein</fullName>
    </submittedName>
</protein>
<feature type="region of interest" description="Disordered" evidence="1">
    <location>
        <begin position="95"/>
        <end position="121"/>
    </location>
</feature>
<name>A0ABU2A3L6_9BURK</name>
<feature type="compositionally biased region" description="Pro residues" evidence="1">
    <location>
        <begin position="104"/>
        <end position="116"/>
    </location>
</feature>
<dbReference type="Proteomes" id="UP001180825">
    <property type="component" value="Unassembled WGS sequence"/>
</dbReference>
<dbReference type="EMBL" id="JAVDXV010000002">
    <property type="protein sequence ID" value="MDR7331791.1"/>
    <property type="molecule type" value="Genomic_DNA"/>
</dbReference>
<evidence type="ECO:0000256" key="1">
    <source>
        <dbReference type="SAM" id="MobiDB-lite"/>
    </source>
</evidence>
<proteinExistence type="predicted"/>
<accession>A0ABU2A3L6</accession>
<reference evidence="2 3" key="1">
    <citation type="submission" date="2023-07" db="EMBL/GenBank/DDBJ databases">
        <title>Sorghum-associated microbial communities from plants grown in Nebraska, USA.</title>
        <authorList>
            <person name="Schachtman D."/>
        </authorList>
    </citation>
    <scope>NUCLEOTIDE SEQUENCE [LARGE SCALE GENOMIC DNA]</scope>
    <source>
        <strain evidence="2 3">BE316</strain>
    </source>
</reference>
<gene>
    <name evidence="2" type="ORF">J2X21_000917</name>
</gene>
<comment type="caution">
    <text evidence="2">The sequence shown here is derived from an EMBL/GenBank/DDBJ whole genome shotgun (WGS) entry which is preliminary data.</text>
</comment>
<evidence type="ECO:0000313" key="2">
    <source>
        <dbReference type="EMBL" id="MDR7331791.1"/>
    </source>
</evidence>
<organism evidence="2 3">
    <name type="scientific">Roseateles asaccharophilus</name>
    <dbReference type="NCBI Taxonomy" id="582607"/>
    <lineage>
        <taxon>Bacteria</taxon>
        <taxon>Pseudomonadati</taxon>
        <taxon>Pseudomonadota</taxon>
        <taxon>Betaproteobacteria</taxon>
        <taxon>Burkholderiales</taxon>
        <taxon>Sphaerotilaceae</taxon>
        <taxon>Roseateles</taxon>
    </lineage>
</organism>
<keyword evidence="3" id="KW-1185">Reference proteome</keyword>
<dbReference type="RefSeq" id="WP_310325469.1">
    <property type="nucleotide sequence ID" value="NZ_JAVDXV010000002.1"/>
</dbReference>